<sequence>MNFMNNCNSTNPIIIGIDHGYGNIKTAHCCFKTGVAAYDKEPTFKSNLLVYKDRYYLIGEEHKEFISDKMTDSDYYILTLAAVARELNIRKQTSARVHLAAGLPLTWVSEQKDSFKEYLLQNDSAGFTFRGIDYHVEFAGADIFPQGFSAVADKLREFKGINMLCDIGNGTMNVMYINECSPLAKKCFTEKYGTNQCTLAVRENLMKQFGVSVDESVLERVIRHGTADISQRYLTAIRDTAAEYAEGIFRRLREHEYDPELMRLYVVGGGSCILKNFGRYDKDRVIINDDICATAKGYELLAEQMQSRKGGIV</sequence>
<dbReference type="InterPro" id="IPR043129">
    <property type="entry name" value="ATPase_NBD"/>
</dbReference>
<organism evidence="3 4">
    <name type="scientific">Enterocloster clostridioformis</name>
    <dbReference type="NCBI Taxonomy" id="1531"/>
    <lineage>
        <taxon>Bacteria</taxon>
        <taxon>Bacillati</taxon>
        <taxon>Bacillota</taxon>
        <taxon>Clostridia</taxon>
        <taxon>Lachnospirales</taxon>
        <taxon>Lachnospiraceae</taxon>
        <taxon>Enterocloster</taxon>
    </lineage>
</organism>
<proteinExistence type="predicted"/>
<dbReference type="InterPro" id="IPR049067">
    <property type="entry name" value="MreB-like_C"/>
</dbReference>
<evidence type="ECO:0000259" key="2">
    <source>
        <dbReference type="Pfam" id="PF21522"/>
    </source>
</evidence>
<accession>A0A174TWJ6</accession>
<keyword evidence="3" id="KW-0132">Cell division</keyword>
<gene>
    <name evidence="3" type="ORF">ERS852480_04944</name>
</gene>
<dbReference type="RefSeq" id="WP_155521228.1">
    <property type="nucleotide sequence ID" value="NZ_CZAB01000093.1"/>
</dbReference>
<dbReference type="SUPFAM" id="SSF53067">
    <property type="entry name" value="Actin-like ATPase domain"/>
    <property type="match status" value="2"/>
</dbReference>
<keyword evidence="3" id="KW-0131">Cell cycle</keyword>
<dbReference type="InterPro" id="IPR040607">
    <property type="entry name" value="ALP_N"/>
</dbReference>
<evidence type="ECO:0000313" key="4">
    <source>
        <dbReference type="Proteomes" id="UP000095512"/>
    </source>
</evidence>
<dbReference type="GO" id="GO:0051301">
    <property type="term" value="P:cell division"/>
    <property type="evidence" value="ECO:0007669"/>
    <property type="project" value="UniProtKB-KW"/>
</dbReference>
<feature type="domain" description="Actin-like protein N-terminal" evidence="1">
    <location>
        <begin position="16"/>
        <end position="148"/>
    </location>
</feature>
<evidence type="ECO:0000313" key="3">
    <source>
        <dbReference type="EMBL" id="CUQ13456.1"/>
    </source>
</evidence>
<dbReference type="Gene3D" id="3.30.420.40">
    <property type="match status" value="2"/>
</dbReference>
<dbReference type="Proteomes" id="UP000095512">
    <property type="component" value="Unassembled WGS sequence"/>
</dbReference>
<dbReference type="Pfam" id="PF17989">
    <property type="entry name" value="ALP_N"/>
    <property type="match status" value="1"/>
</dbReference>
<evidence type="ECO:0000259" key="1">
    <source>
        <dbReference type="Pfam" id="PF17989"/>
    </source>
</evidence>
<reference evidence="3 4" key="1">
    <citation type="submission" date="2015-09" db="EMBL/GenBank/DDBJ databases">
        <authorList>
            <consortium name="Pathogen Informatics"/>
        </authorList>
    </citation>
    <scope>NUCLEOTIDE SEQUENCE [LARGE SCALE GENOMIC DNA]</scope>
    <source>
        <strain evidence="3 4">2789STDY5834865</strain>
    </source>
</reference>
<name>A0A174TWJ6_9FIRM</name>
<dbReference type="EMBL" id="CZAB01000093">
    <property type="protein sequence ID" value="CUQ13456.1"/>
    <property type="molecule type" value="Genomic_DNA"/>
</dbReference>
<protein>
    <submittedName>
        <fullName evidence="3">Actin-like ATPase involved in cell division</fullName>
    </submittedName>
</protein>
<dbReference type="CDD" id="cd10227">
    <property type="entry name" value="ASKHA_NBD_ParM-like"/>
    <property type="match status" value="1"/>
</dbReference>
<dbReference type="AlphaFoldDB" id="A0A174TWJ6"/>
<feature type="domain" description="Actin homologue MreB-like C-terminal" evidence="2">
    <location>
        <begin position="165"/>
        <end position="276"/>
    </location>
</feature>
<dbReference type="Pfam" id="PF21522">
    <property type="entry name" value="MreB-like_C"/>
    <property type="match status" value="1"/>
</dbReference>